<name>A0A0E0D4V4_9ORYZ</name>
<sequence length="88" mass="10551">MIRTTASSGFHGDGATEAMRGRVRQRRSEWWWSWAKMESGDRGWQRTQQHTPTEKESKRRHEKAEKYAILLKHADDEDGRKIRLWMTH</sequence>
<reference evidence="2" key="2">
    <citation type="submission" date="2018-05" db="EMBL/GenBank/DDBJ databases">
        <title>OmerRS3 (Oryza meridionalis Reference Sequence Version 3).</title>
        <authorList>
            <person name="Zhang J."/>
            <person name="Kudrna D."/>
            <person name="Lee S."/>
            <person name="Talag J."/>
            <person name="Welchert J."/>
            <person name="Wing R.A."/>
        </authorList>
    </citation>
    <scope>NUCLEOTIDE SEQUENCE [LARGE SCALE GENOMIC DNA]</scope>
    <source>
        <strain evidence="2">cv. OR44</strain>
    </source>
</reference>
<organism evidence="2">
    <name type="scientific">Oryza meridionalis</name>
    <dbReference type="NCBI Taxonomy" id="40149"/>
    <lineage>
        <taxon>Eukaryota</taxon>
        <taxon>Viridiplantae</taxon>
        <taxon>Streptophyta</taxon>
        <taxon>Embryophyta</taxon>
        <taxon>Tracheophyta</taxon>
        <taxon>Spermatophyta</taxon>
        <taxon>Magnoliopsida</taxon>
        <taxon>Liliopsida</taxon>
        <taxon>Poales</taxon>
        <taxon>Poaceae</taxon>
        <taxon>BOP clade</taxon>
        <taxon>Oryzoideae</taxon>
        <taxon>Oryzeae</taxon>
        <taxon>Oryzinae</taxon>
        <taxon>Oryza</taxon>
    </lineage>
</organism>
<keyword evidence="3" id="KW-1185">Reference proteome</keyword>
<dbReference type="Gramene" id="OMERI03G26570.1">
    <property type="protein sequence ID" value="OMERI03G26570.1"/>
    <property type="gene ID" value="OMERI03G26570"/>
</dbReference>
<evidence type="ECO:0000256" key="1">
    <source>
        <dbReference type="SAM" id="MobiDB-lite"/>
    </source>
</evidence>
<dbReference type="Proteomes" id="UP000008021">
    <property type="component" value="Chromosome 3"/>
</dbReference>
<dbReference type="EnsemblPlants" id="OMERI03G26570.1">
    <property type="protein sequence ID" value="OMERI03G26570.1"/>
    <property type="gene ID" value="OMERI03G26570"/>
</dbReference>
<dbReference type="AlphaFoldDB" id="A0A0E0D4V4"/>
<feature type="region of interest" description="Disordered" evidence="1">
    <location>
        <begin position="1"/>
        <end position="22"/>
    </location>
</feature>
<accession>A0A0E0D4V4</accession>
<dbReference type="HOGENOM" id="CLU_2472831_0_0_1"/>
<evidence type="ECO:0000313" key="3">
    <source>
        <dbReference type="Proteomes" id="UP000008021"/>
    </source>
</evidence>
<feature type="compositionally biased region" description="Basic and acidic residues" evidence="1">
    <location>
        <begin position="52"/>
        <end position="63"/>
    </location>
</feature>
<feature type="region of interest" description="Disordered" evidence="1">
    <location>
        <begin position="41"/>
        <end position="63"/>
    </location>
</feature>
<protein>
    <submittedName>
        <fullName evidence="2">Uncharacterized protein</fullName>
    </submittedName>
</protein>
<reference evidence="2" key="1">
    <citation type="submission" date="2015-04" db="UniProtKB">
        <authorList>
            <consortium name="EnsemblPlants"/>
        </authorList>
    </citation>
    <scope>IDENTIFICATION</scope>
</reference>
<evidence type="ECO:0000313" key="2">
    <source>
        <dbReference type="EnsemblPlants" id="OMERI03G26570.1"/>
    </source>
</evidence>
<proteinExistence type="predicted"/>